<sequence length="497" mass="54184">MEKGTQTVPSPSIFSAEATSPHPQSSIWRRLKQWNTRFEAFIGLESRGIARVLPSERQPITPSSYLQIALLWISCDLTANSITLAMLGPLVFELSFKDSALCAVFGIVTRYFMGYYPSKICCILSIVIMLGYGTINCIITGQLLSAVQGNGMSLVVGIIIVAVITLVVAVVGMKAFHTYEHYAWIPQVIVFFVLVGSAGPQFDTLSPSAGDNTTVIGHRLSYLVLCLSSPLAWAACAADFFVYYPPSMPKRGIFLSTYIGNALAFCFAYLLGIGLASGVAQNPAWASAYSSSQGALILAGFSGLRGFGSFCGVVLALGVIADQIAATYSSALVLQMLDRRVARAPRWLLTCLIVAIYTACALGGRNYLFDIFQNFLALMGYWVGIFLCIALEEQVLFRAARSKRMRPSEQETEELDDGYDWDVWNDWRAVPVGLAALAAFLLGWVGAVICMDQAWYVGSIARMVGRDGADLGLWVGIGFTLLTYPPLRALELRRFGR</sequence>
<gene>
    <name evidence="10" type="ORF">AOQ84DRAFT_423746</name>
</gene>
<dbReference type="GO" id="GO:0000329">
    <property type="term" value="C:fungal-type vacuole membrane"/>
    <property type="evidence" value="ECO:0007669"/>
    <property type="project" value="TreeGrafter"/>
</dbReference>
<dbReference type="AlphaFoldDB" id="A0A8E2JM84"/>
<organism evidence="10 11">
    <name type="scientific">Glonium stellatum</name>
    <dbReference type="NCBI Taxonomy" id="574774"/>
    <lineage>
        <taxon>Eukaryota</taxon>
        <taxon>Fungi</taxon>
        <taxon>Dikarya</taxon>
        <taxon>Ascomycota</taxon>
        <taxon>Pezizomycotina</taxon>
        <taxon>Dothideomycetes</taxon>
        <taxon>Pleosporomycetidae</taxon>
        <taxon>Gloniales</taxon>
        <taxon>Gloniaceae</taxon>
        <taxon>Glonium</taxon>
    </lineage>
</organism>
<dbReference type="PANTHER" id="PTHR31806">
    <property type="entry name" value="PURINE-CYTOSINE PERMEASE FCY2-RELATED"/>
    <property type="match status" value="1"/>
</dbReference>
<evidence type="ECO:0000256" key="1">
    <source>
        <dbReference type="ARBA" id="ARBA00004141"/>
    </source>
</evidence>
<dbReference type="Pfam" id="PF02133">
    <property type="entry name" value="Transp_cyt_pur"/>
    <property type="match status" value="1"/>
</dbReference>
<keyword evidence="4 9" id="KW-0812">Transmembrane</keyword>
<evidence type="ECO:0000313" key="10">
    <source>
        <dbReference type="EMBL" id="OCL02298.1"/>
    </source>
</evidence>
<evidence type="ECO:0000256" key="8">
    <source>
        <dbReference type="SAM" id="MobiDB-lite"/>
    </source>
</evidence>
<evidence type="ECO:0000256" key="3">
    <source>
        <dbReference type="ARBA" id="ARBA00022448"/>
    </source>
</evidence>
<dbReference type="Gene3D" id="1.10.4160.10">
    <property type="entry name" value="Hydantoin permease"/>
    <property type="match status" value="1"/>
</dbReference>
<evidence type="ECO:0000256" key="6">
    <source>
        <dbReference type="ARBA" id="ARBA00023136"/>
    </source>
</evidence>
<evidence type="ECO:0000256" key="4">
    <source>
        <dbReference type="ARBA" id="ARBA00022692"/>
    </source>
</evidence>
<comment type="similarity">
    <text evidence="2 7">Belongs to the purine-cytosine permease (2.A.39) family.</text>
</comment>
<feature type="transmembrane region" description="Helical" evidence="9">
    <location>
        <begin position="255"/>
        <end position="276"/>
    </location>
</feature>
<evidence type="ECO:0000256" key="9">
    <source>
        <dbReference type="SAM" id="Phobius"/>
    </source>
</evidence>
<dbReference type="EMBL" id="KV750975">
    <property type="protein sequence ID" value="OCL02298.1"/>
    <property type="molecule type" value="Genomic_DNA"/>
</dbReference>
<keyword evidence="5 9" id="KW-1133">Transmembrane helix</keyword>
<evidence type="ECO:0000256" key="2">
    <source>
        <dbReference type="ARBA" id="ARBA00008974"/>
    </source>
</evidence>
<dbReference type="InterPro" id="IPR001248">
    <property type="entry name" value="Pur-cyt_permease"/>
</dbReference>
<proteinExistence type="inferred from homology"/>
<dbReference type="GO" id="GO:0005886">
    <property type="term" value="C:plasma membrane"/>
    <property type="evidence" value="ECO:0007669"/>
    <property type="project" value="TreeGrafter"/>
</dbReference>
<name>A0A8E2JM84_9PEZI</name>
<dbReference type="GO" id="GO:0022857">
    <property type="term" value="F:transmembrane transporter activity"/>
    <property type="evidence" value="ECO:0007669"/>
    <property type="project" value="InterPro"/>
</dbReference>
<feature type="transmembrane region" description="Helical" evidence="9">
    <location>
        <begin position="296"/>
        <end position="326"/>
    </location>
</feature>
<feature type="transmembrane region" description="Helical" evidence="9">
    <location>
        <begin position="434"/>
        <end position="456"/>
    </location>
</feature>
<feature type="transmembrane region" description="Helical" evidence="9">
    <location>
        <begin position="120"/>
        <end position="145"/>
    </location>
</feature>
<dbReference type="OrthoDB" id="5428495at2759"/>
<keyword evidence="3 7" id="KW-0813">Transport</keyword>
<keyword evidence="11" id="KW-1185">Reference proteome</keyword>
<accession>A0A8E2JM84</accession>
<evidence type="ECO:0000313" key="11">
    <source>
        <dbReference type="Proteomes" id="UP000250140"/>
    </source>
</evidence>
<dbReference type="PIRSF" id="PIRSF002744">
    <property type="entry name" value="Pur-cyt_permease"/>
    <property type="match status" value="1"/>
</dbReference>
<feature type="transmembrane region" description="Helical" evidence="9">
    <location>
        <begin position="183"/>
        <end position="202"/>
    </location>
</feature>
<dbReference type="InterPro" id="IPR026030">
    <property type="entry name" value="Pur-cyt_permease_Fcy2/21/22"/>
</dbReference>
<feature type="transmembrane region" description="Helical" evidence="9">
    <location>
        <begin position="151"/>
        <end position="171"/>
    </location>
</feature>
<evidence type="ECO:0000256" key="5">
    <source>
        <dbReference type="ARBA" id="ARBA00022989"/>
    </source>
</evidence>
<protein>
    <submittedName>
        <fullName evidence="10">Uncharacterized protein</fullName>
    </submittedName>
</protein>
<feature type="region of interest" description="Disordered" evidence="8">
    <location>
        <begin position="1"/>
        <end position="21"/>
    </location>
</feature>
<reference evidence="10 11" key="1">
    <citation type="journal article" date="2016" name="Nat. Commun.">
        <title>Ectomycorrhizal ecology is imprinted in the genome of the dominant symbiotic fungus Cenococcum geophilum.</title>
        <authorList>
            <consortium name="DOE Joint Genome Institute"/>
            <person name="Peter M."/>
            <person name="Kohler A."/>
            <person name="Ohm R.A."/>
            <person name="Kuo A."/>
            <person name="Krutzmann J."/>
            <person name="Morin E."/>
            <person name="Arend M."/>
            <person name="Barry K.W."/>
            <person name="Binder M."/>
            <person name="Choi C."/>
            <person name="Clum A."/>
            <person name="Copeland A."/>
            <person name="Grisel N."/>
            <person name="Haridas S."/>
            <person name="Kipfer T."/>
            <person name="LaButti K."/>
            <person name="Lindquist E."/>
            <person name="Lipzen A."/>
            <person name="Maire R."/>
            <person name="Meier B."/>
            <person name="Mihaltcheva S."/>
            <person name="Molinier V."/>
            <person name="Murat C."/>
            <person name="Poggeler S."/>
            <person name="Quandt C.A."/>
            <person name="Sperisen C."/>
            <person name="Tritt A."/>
            <person name="Tisserant E."/>
            <person name="Crous P.W."/>
            <person name="Henrissat B."/>
            <person name="Nehls U."/>
            <person name="Egli S."/>
            <person name="Spatafora J.W."/>
            <person name="Grigoriev I.V."/>
            <person name="Martin F.M."/>
        </authorList>
    </citation>
    <scope>NUCLEOTIDE SEQUENCE [LARGE SCALE GENOMIC DNA]</scope>
    <source>
        <strain evidence="10 11">CBS 207.34</strain>
    </source>
</reference>
<feature type="transmembrane region" description="Helical" evidence="9">
    <location>
        <begin position="222"/>
        <end position="243"/>
    </location>
</feature>
<feature type="transmembrane region" description="Helical" evidence="9">
    <location>
        <begin position="347"/>
        <end position="369"/>
    </location>
</feature>
<comment type="subcellular location">
    <subcellularLocation>
        <location evidence="1">Membrane</location>
        <topology evidence="1">Multi-pass membrane protein</topology>
    </subcellularLocation>
</comment>
<dbReference type="PANTHER" id="PTHR31806:SF16">
    <property type="entry name" value="PURINE-CYTOSINE TRANSPORTER (EUROFUNG)"/>
    <property type="match status" value="1"/>
</dbReference>
<evidence type="ECO:0000256" key="7">
    <source>
        <dbReference type="PIRNR" id="PIRNR002744"/>
    </source>
</evidence>
<dbReference type="Proteomes" id="UP000250140">
    <property type="component" value="Unassembled WGS sequence"/>
</dbReference>
<feature type="transmembrane region" description="Helical" evidence="9">
    <location>
        <begin position="468"/>
        <end position="487"/>
    </location>
</feature>
<keyword evidence="6 7" id="KW-0472">Membrane</keyword>
<feature type="transmembrane region" description="Helical" evidence="9">
    <location>
        <begin position="375"/>
        <end position="397"/>
    </location>
</feature>